<keyword evidence="4" id="KW-0479">Metal-binding</keyword>
<keyword evidence="3" id="KW-0808">Transferase</keyword>
<feature type="domain" description="Transglutaminase-like" evidence="9">
    <location>
        <begin position="325"/>
        <end position="418"/>
    </location>
</feature>
<dbReference type="InterPro" id="IPR001102">
    <property type="entry name" value="Transglutaminase_N"/>
</dbReference>
<comment type="caution">
    <text evidence="10">The sequence shown here is derived from an EMBL/GenBank/DDBJ whole genome shotgun (WGS) entry which is preliminary data.</text>
</comment>
<accession>A0A8J5UP86</accession>
<evidence type="ECO:0000256" key="5">
    <source>
        <dbReference type="ARBA" id="ARBA00022837"/>
    </source>
</evidence>
<dbReference type="EMBL" id="JAAOIC020000067">
    <property type="protein sequence ID" value="KAG8034652.1"/>
    <property type="molecule type" value="Genomic_DNA"/>
</dbReference>
<gene>
    <name evidence="10" type="ORF">G9C98_007728</name>
</gene>
<evidence type="ECO:0000256" key="3">
    <source>
        <dbReference type="ARBA" id="ARBA00022679"/>
    </source>
</evidence>
<dbReference type="InterPro" id="IPR023608">
    <property type="entry name" value="Transglutaminase_animal"/>
</dbReference>
<dbReference type="Pfam" id="PF00927">
    <property type="entry name" value="Transglut_C"/>
    <property type="match status" value="1"/>
</dbReference>
<dbReference type="AlphaFoldDB" id="A0A8J5UP86"/>
<dbReference type="Pfam" id="PF00868">
    <property type="entry name" value="Transglut_N"/>
    <property type="match status" value="1"/>
</dbReference>
<evidence type="ECO:0000313" key="10">
    <source>
        <dbReference type="EMBL" id="KAG8034652.1"/>
    </source>
</evidence>
<dbReference type="SMART" id="SM00460">
    <property type="entry name" value="TGc"/>
    <property type="match status" value="1"/>
</dbReference>
<dbReference type="Proteomes" id="UP000729913">
    <property type="component" value="Unassembled WGS sequence"/>
</dbReference>
<dbReference type="InterPro" id="IPR008958">
    <property type="entry name" value="Transglutaminase_C"/>
</dbReference>
<dbReference type="PANTHER" id="PTHR11590:SF69">
    <property type="entry name" value="RE08173P"/>
    <property type="match status" value="1"/>
</dbReference>
<evidence type="ECO:0000256" key="1">
    <source>
        <dbReference type="ARBA" id="ARBA00001913"/>
    </source>
</evidence>
<dbReference type="FunFam" id="2.60.40.10:FF:000090">
    <property type="entry name" value="Protein-glutamine gamma-glutamyltransferase 2"/>
    <property type="match status" value="1"/>
</dbReference>
<dbReference type="Pfam" id="PF01841">
    <property type="entry name" value="Transglut_core"/>
    <property type="match status" value="1"/>
</dbReference>
<name>A0A8J5UP86_9HYME</name>
<dbReference type="PANTHER" id="PTHR11590">
    <property type="entry name" value="PROTEIN-GLUTAMINE GAMMA-GLUTAMYLTRANSFERASE"/>
    <property type="match status" value="1"/>
</dbReference>
<dbReference type="InterPro" id="IPR050779">
    <property type="entry name" value="Transglutaminase"/>
</dbReference>
<comment type="catalytic activity">
    <reaction evidence="8">
        <text>L-glutaminyl-[protein] + L-lysyl-[protein] = [protein]-L-lysyl-N(6)-5-L-glutamyl-[protein] + NH4(+)</text>
        <dbReference type="Rhea" id="RHEA:54816"/>
        <dbReference type="Rhea" id="RHEA-COMP:9752"/>
        <dbReference type="Rhea" id="RHEA-COMP:10207"/>
        <dbReference type="Rhea" id="RHEA-COMP:14005"/>
        <dbReference type="ChEBI" id="CHEBI:28938"/>
        <dbReference type="ChEBI" id="CHEBI:29969"/>
        <dbReference type="ChEBI" id="CHEBI:30011"/>
        <dbReference type="ChEBI" id="CHEBI:138370"/>
        <dbReference type="EC" id="2.3.2.13"/>
    </reaction>
</comment>
<evidence type="ECO:0000256" key="2">
    <source>
        <dbReference type="ARBA" id="ARBA00005968"/>
    </source>
</evidence>
<organism evidence="10 11">
    <name type="scientific">Cotesia typhae</name>
    <dbReference type="NCBI Taxonomy" id="2053667"/>
    <lineage>
        <taxon>Eukaryota</taxon>
        <taxon>Metazoa</taxon>
        <taxon>Ecdysozoa</taxon>
        <taxon>Arthropoda</taxon>
        <taxon>Hexapoda</taxon>
        <taxon>Insecta</taxon>
        <taxon>Pterygota</taxon>
        <taxon>Neoptera</taxon>
        <taxon>Endopterygota</taxon>
        <taxon>Hymenoptera</taxon>
        <taxon>Apocrita</taxon>
        <taxon>Ichneumonoidea</taxon>
        <taxon>Braconidae</taxon>
        <taxon>Microgastrinae</taxon>
        <taxon>Cotesia</taxon>
    </lineage>
</organism>
<dbReference type="GO" id="GO:0046872">
    <property type="term" value="F:metal ion binding"/>
    <property type="evidence" value="ECO:0007669"/>
    <property type="project" value="UniProtKB-KW"/>
</dbReference>
<comment type="cofactor">
    <cofactor evidence="1">
        <name>Ca(2+)</name>
        <dbReference type="ChEBI" id="CHEBI:29108"/>
    </cofactor>
</comment>
<keyword evidence="11" id="KW-1185">Reference proteome</keyword>
<keyword evidence="6" id="KW-0012">Acyltransferase</keyword>
<protein>
    <recommendedName>
        <fullName evidence="7">protein-glutamine gamma-glutamyltransferase</fullName>
        <ecNumber evidence="7">2.3.2.13</ecNumber>
    </recommendedName>
</protein>
<evidence type="ECO:0000256" key="7">
    <source>
        <dbReference type="ARBA" id="ARBA00024222"/>
    </source>
</evidence>
<evidence type="ECO:0000256" key="6">
    <source>
        <dbReference type="ARBA" id="ARBA00023315"/>
    </source>
</evidence>
<evidence type="ECO:0000256" key="8">
    <source>
        <dbReference type="ARBA" id="ARBA00051843"/>
    </source>
</evidence>
<dbReference type="OrthoDB" id="437511at2759"/>
<evidence type="ECO:0000256" key="4">
    <source>
        <dbReference type="ARBA" id="ARBA00022723"/>
    </source>
</evidence>
<comment type="similarity">
    <text evidence="2">Belongs to the transglutaminase superfamily. Transglutaminase family.</text>
</comment>
<reference evidence="10" key="1">
    <citation type="submission" date="2020-03" db="EMBL/GenBank/DDBJ databases">
        <authorList>
            <person name="Chebbi M.A."/>
            <person name="Drezen J.M."/>
        </authorList>
    </citation>
    <scope>NUCLEOTIDE SEQUENCE</scope>
    <source>
        <tissue evidence="10">Whole body</tissue>
    </source>
</reference>
<keyword evidence="5" id="KW-0106">Calcium</keyword>
<dbReference type="InterPro" id="IPR002931">
    <property type="entry name" value="Transglutaminase-like"/>
</dbReference>
<dbReference type="FunFam" id="3.90.260.10:FF:000001">
    <property type="entry name" value="Protein-glutamine gamma-glutamyltransferase 2"/>
    <property type="match status" value="1"/>
</dbReference>
<dbReference type="GO" id="GO:0003810">
    <property type="term" value="F:protein-glutamine gamma-glutamyltransferase activity"/>
    <property type="evidence" value="ECO:0007669"/>
    <property type="project" value="UniProtKB-EC"/>
</dbReference>
<dbReference type="EC" id="2.3.2.13" evidence="7"/>
<evidence type="ECO:0000259" key="9">
    <source>
        <dbReference type="SMART" id="SM00460"/>
    </source>
</evidence>
<sequence length="757" mass="85282">MGNCCSTCSKKFRSLFRFRRRQHNVWMNNLCTKPECLPKPPTSDEIGGDFDIPMLTILRLDPLTSENGKAHNTSRYEIMNRKEGDSRLVVRRGQEFFLRIFLNRDYDPEIDGVSIVFTLDGIKKPNYGHGTFMVTPLLSPGEESEDAWHATLFAKETQDIVIKVSSPADAPIGKWKMEIDTKHKISGGAISFNVNEPFYLLFNPWCPEDVVFIDDEAKRHEYVLLDTGLIWRGNKNTISASPWNFGQFERDILDCALYLMSDVGAVRASSRNDPVVISRVLTASVNSNDDNGALMGNWSGDYSGGTSPTKWLGSVKILQEFYKTKKPVKYGQCWVFAGVLATVCKTLGLPSRVVTNFSSAHDTQGSRTVDYFVDEKGNIMEELTTDSVWNFHVWSEVWMQRKDLGSDCDGWQAIDATPQEESEGSFRCGPTSIAAIKNGEVMRPYDGGFLFAEVNADKVYWKYNGPTQPLKLVSKDTQGIGQYISTKAVGVWGREDLTHAYKYPETSNKEREAMLKALQQSESIFSRYYLNEQFNDIIFDFKLIDNVLVGDPFSVVLVMKNRSKENKYRVSVILKVDVVLYTGKVGGSVKTFEADRIIKPGAYETVKLDVSWEEYGPRMLDQSAFNIACLANVKDTNFEYYAQDDFRVVKPIIDVDRQSEAVVDYPLEATASFINPLPIPLTNGKFLIQGPGLDTQLKIRVNKNILPGEKASCKFSMTPKFAGRSTIVAKFYSKELDDVDGFVNFMVLAVPVTNGYH</sequence>
<reference evidence="10" key="2">
    <citation type="submission" date="2021-04" db="EMBL/GenBank/DDBJ databases">
        <title>Genome-wide patterns of bracovirus chromosomal integration into multiple host tissues during parasitism.</title>
        <authorList>
            <person name="Chebbi M.A.C."/>
        </authorList>
    </citation>
    <scope>NUCLEOTIDE SEQUENCE</scope>
    <source>
        <tissue evidence="10">Whole body</tissue>
    </source>
</reference>
<dbReference type="FunFam" id="2.60.40.10:FF:000171">
    <property type="entry name" value="protein-glutamine gamma-glutamyltransferase 6"/>
    <property type="match status" value="1"/>
</dbReference>
<dbReference type="PIRSF" id="PIRSF000459">
    <property type="entry name" value="TGM_EBP42"/>
    <property type="match status" value="1"/>
</dbReference>
<evidence type="ECO:0000313" key="11">
    <source>
        <dbReference type="Proteomes" id="UP000729913"/>
    </source>
</evidence>
<proteinExistence type="inferred from homology"/>